<dbReference type="PANTHER" id="PTHR35807">
    <property type="entry name" value="TRANSCRIPTIONAL REGULATOR REDD-RELATED"/>
    <property type="match status" value="1"/>
</dbReference>
<gene>
    <name evidence="2" type="ORF">EZS27_000750</name>
</gene>
<accession>A0A5J4T2R5</accession>
<evidence type="ECO:0000256" key="1">
    <source>
        <dbReference type="SAM" id="Phobius"/>
    </source>
</evidence>
<comment type="caution">
    <text evidence="2">The sequence shown here is derived from an EMBL/GenBank/DDBJ whole genome shotgun (WGS) entry which is preliminary data.</text>
</comment>
<keyword evidence="1" id="KW-0472">Membrane</keyword>
<proteinExistence type="predicted"/>
<dbReference type="InterPro" id="IPR016032">
    <property type="entry name" value="Sig_transdc_resp-reg_C-effctor"/>
</dbReference>
<dbReference type="AlphaFoldDB" id="A0A5J4T2R5"/>
<dbReference type="InterPro" id="IPR015915">
    <property type="entry name" value="Kelch-typ_b-propeller"/>
</dbReference>
<reference evidence="2" key="1">
    <citation type="submission" date="2019-03" db="EMBL/GenBank/DDBJ databases">
        <title>Single cell metagenomics reveals metabolic interactions within the superorganism composed of flagellate Streblomastix strix and complex community of Bacteroidetes bacteria on its surface.</title>
        <authorList>
            <person name="Treitli S.C."/>
            <person name="Kolisko M."/>
            <person name="Husnik F."/>
            <person name="Keeling P."/>
            <person name="Hampl V."/>
        </authorList>
    </citation>
    <scope>NUCLEOTIDE SEQUENCE</scope>
    <source>
        <strain evidence="2">STM</strain>
    </source>
</reference>
<dbReference type="PANTHER" id="PTHR35807:SF1">
    <property type="entry name" value="TRANSCRIPTIONAL REGULATOR REDD"/>
    <property type="match status" value="1"/>
</dbReference>
<dbReference type="Gene3D" id="2.120.10.80">
    <property type="entry name" value="Kelch-type beta propeller"/>
    <property type="match status" value="1"/>
</dbReference>
<dbReference type="SUPFAM" id="SSF117281">
    <property type="entry name" value="Kelch motif"/>
    <property type="match status" value="1"/>
</dbReference>
<organism evidence="2">
    <name type="scientific">termite gut metagenome</name>
    <dbReference type="NCBI Taxonomy" id="433724"/>
    <lineage>
        <taxon>unclassified sequences</taxon>
        <taxon>metagenomes</taxon>
        <taxon>organismal metagenomes</taxon>
    </lineage>
</organism>
<dbReference type="SUPFAM" id="SSF46894">
    <property type="entry name" value="C-terminal effector domain of the bipartite response regulators"/>
    <property type="match status" value="1"/>
</dbReference>
<dbReference type="EMBL" id="SNRY01000007">
    <property type="protein sequence ID" value="KAA6351953.1"/>
    <property type="molecule type" value="Genomic_DNA"/>
</dbReference>
<dbReference type="GO" id="GO:0006355">
    <property type="term" value="P:regulation of DNA-templated transcription"/>
    <property type="evidence" value="ECO:0007669"/>
    <property type="project" value="InterPro"/>
</dbReference>
<dbReference type="InterPro" id="IPR036388">
    <property type="entry name" value="WH-like_DNA-bd_sf"/>
</dbReference>
<dbReference type="GO" id="GO:0003677">
    <property type="term" value="F:DNA binding"/>
    <property type="evidence" value="ECO:0007669"/>
    <property type="project" value="InterPro"/>
</dbReference>
<dbReference type="InterPro" id="IPR051677">
    <property type="entry name" value="AfsR-DnrI-RedD_regulator"/>
</dbReference>
<dbReference type="Gene3D" id="1.10.10.10">
    <property type="entry name" value="Winged helix-like DNA-binding domain superfamily/Winged helix DNA-binding domain"/>
    <property type="match status" value="1"/>
</dbReference>
<feature type="transmembrane region" description="Helical" evidence="1">
    <location>
        <begin position="473"/>
        <end position="497"/>
    </location>
</feature>
<keyword evidence="1" id="KW-1133">Transmembrane helix</keyword>
<name>A0A5J4T2R5_9ZZZZ</name>
<sequence length="763" mass="89334">MLFGDKLQKFEDTFSVSFDLSIWDSSQFGHIFRVMNKQKQEVEFVFVNFYGIDSMYLDFHSPITHKSVQIPITKEDIDKKETLHLDIRFDLKEDKASITLWDSVYTCTPVGLENPSLLQFAFGLYGLILDVPQMLIKNLSIRKEKGKSFFFPLEEPDGEFAYDEIGKVKAHVKNPEWIVNKHFYWQSKSEVTVKDKAGVIYDEANNRILIVNNDAIMAYYPRYEKTETLKPVTQLTDLMIASLNLSDERNSLHPNNFFSEAGDLYQFGGSDNHLYSNKISKYNHEKQQWECIEFSGDKMTPRFYSAAGDGVRPDEKLIFGGFGNETGKQEHGGHNLYDLHLLNLKQKTITKLWSFHEIPKMEFIPGNNLILSEDKKYFYTLCYAHHIPNTFGYLYRFNLQNGSYDIMSDSINFTSEDMNTSVNLFYNKQMNEFYAVIREFSNKNETRVQIYSLLSPPISKSQLEDFVPTWKSYWILALIVAFIAFLTVAYVLLRFLYRKKRKQGKEKPEQPQLSHENEYNRKIQKQSAVYIFGNFTVYDKKGMDISHRFSAKLKALFSLVLLHTNKETGISTEELTSKMWPDKDVNGAKNIRGVTINRLRNILEDIDGLSLIHQNSQWFFVFEQPFYCDYLEYSDTLNRLQHSNPESHPALMEQLIAIVRNGSFLFSVHDTGIDDYKFKEEEQLAQIIKEYIIYLYREKHYQKAILIAPVFFVVEPVNEEIVDICIKSYNKLGKKDEAKTFLKNYKRTHKMLTGEEYKRENLD</sequence>
<evidence type="ECO:0000313" key="2">
    <source>
        <dbReference type="EMBL" id="KAA6351953.1"/>
    </source>
</evidence>
<protein>
    <submittedName>
        <fullName evidence="2">Uncharacterized protein</fullName>
    </submittedName>
</protein>
<keyword evidence="1" id="KW-0812">Transmembrane</keyword>